<keyword evidence="1" id="KW-1185">Reference proteome</keyword>
<evidence type="ECO:0000313" key="2">
    <source>
        <dbReference type="WBParaSite" id="TMUE_2000007979.1"/>
    </source>
</evidence>
<dbReference type="Proteomes" id="UP000046395">
    <property type="component" value="Unassembled WGS sequence"/>
</dbReference>
<sequence>MVCSCIQNEGQFSFDSIALRPSFKSTQQFAGKIEQIDSGVTYATGGLSQYVPDAVLNPICRHERNEPGTHEGGPPVPIWEQDFGNGCIGTRAGQPYPHGTTGGASSSGQHRIPRVFLHLSRRLIRQSTERCCHTIRDVSPFVQDLAAKRLTN</sequence>
<organism evidence="1 2">
    <name type="scientific">Trichuris muris</name>
    <name type="common">Mouse whipworm</name>
    <dbReference type="NCBI Taxonomy" id="70415"/>
    <lineage>
        <taxon>Eukaryota</taxon>
        <taxon>Metazoa</taxon>
        <taxon>Ecdysozoa</taxon>
        <taxon>Nematoda</taxon>
        <taxon>Enoplea</taxon>
        <taxon>Dorylaimia</taxon>
        <taxon>Trichinellida</taxon>
        <taxon>Trichuridae</taxon>
        <taxon>Trichuris</taxon>
    </lineage>
</organism>
<dbReference type="WBParaSite" id="TMUE_2000007979.1">
    <property type="protein sequence ID" value="TMUE_2000007979.1"/>
    <property type="gene ID" value="WBGene00300104"/>
</dbReference>
<proteinExistence type="predicted"/>
<reference evidence="2" key="1">
    <citation type="submission" date="2019-12" db="UniProtKB">
        <authorList>
            <consortium name="WormBaseParasite"/>
        </authorList>
    </citation>
    <scope>IDENTIFICATION</scope>
</reference>
<accession>A0A5S6QLC4</accession>
<evidence type="ECO:0000313" key="1">
    <source>
        <dbReference type="Proteomes" id="UP000046395"/>
    </source>
</evidence>
<dbReference type="AlphaFoldDB" id="A0A5S6QLC4"/>
<name>A0A5S6QLC4_TRIMR</name>
<protein>
    <submittedName>
        <fullName evidence="2">Uncharacterized protein</fullName>
    </submittedName>
</protein>